<keyword evidence="2" id="KW-0812">Transmembrane</keyword>
<dbReference type="EMBL" id="JPPY01000031">
    <property type="protein sequence ID" value="KND39106.1"/>
    <property type="molecule type" value="Genomic_DNA"/>
</dbReference>
<name>A0A0L0KMP8_9ACTN</name>
<proteinExistence type="predicted"/>
<protein>
    <submittedName>
        <fullName evidence="3">Uncharacterized protein</fullName>
    </submittedName>
</protein>
<evidence type="ECO:0000313" key="3">
    <source>
        <dbReference type="EMBL" id="KND39106.1"/>
    </source>
</evidence>
<dbReference type="RefSeq" id="WP_050369570.1">
    <property type="nucleotide sequence ID" value="NZ_KQ257803.1"/>
</dbReference>
<evidence type="ECO:0000256" key="1">
    <source>
        <dbReference type="SAM" id="MobiDB-lite"/>
    </source>
</evidence>
<dbReference type="AlphaFoldDB" id="A0A0L0KMP8"/>
<feature type="transmembrane region" description="Helical" evidence="2">
    <location>
        <begin position="46"/>
        <end position="65"/>
    </location>
</feature>
<evidence type="ECO:0000256" key="2">
    <source>
        <dbReference type="SAM" id="Phobius"/>
    </source>
</evidence>
<accession>A0A0L0KMP8</accession>
<evidence type="ECO:0000313" key="4">
    <source>
        <dbReference type="Proteomes" id="UP000037151"/>
    </source>
</evidence>
<feature type="region of interest" description="Disordered" evidence="1">
    <location>
        <begin position="77"/>
        <end position="111"/>
    </location>
</feature>
<reference evidence="4" key="1">
    <citation type="submission" date="2014-07" db="EMBL/GenBank/DDBJ databases">
        <title>Genome sequencing of plant-pathogenic Streptomyces species.</title>
        <authorList>
            <person name="Harrison J."/>
            <person name="Sapp M."/>
            <person name="Thwaites R."/>
            <person name="Studholme D.J."/>
        </authorList>
    </citation>
    <scope>NUCLEOTIDE SEQUENCE [LARGE SCALE GENOMIC DNA]</scope>
    <source>
        <strain evidence="4">NCPPB 4445</strain>
    </source>
</reference>
<gene>
    <name evidence="3" type="ORF">IQ63_05015</name>
</gene>
<dbReference type="PATRIC" id="fig|42234.21.peg.1035"/>
<organism evidence="3 4">
    <name type="scientific">Streptomyces acidiscabies</name>
    <dbReference type="NCBI Taxonomy" id="42234"/>
    <lineage>
        <taxon>Bacteria</taxon>
        <taxon>Bacillati</taxon>
        <taxon>Actinomycetota</taxon>
        <taxon>Actinomycetes</taxon>
        <taxon>Kitasatosporales</taxon>
        <taxon>Streptomycetaceae</taxon>
        <taxon>Streptomyces</taxon>
    </lineage>
</organism>
<dbReference type="Proteomes" id="UP000037151">
    <property type="component" value="Unassembled WGS sequence"/>
</dbReference>
<dbReference type="OrthoDB" id="4336991at2"/>
<keyword evidence="2" id="KW-1133">Transmembrane helix</keyword>
<sequence>MPVPRSTSEGPPGSPEDRTTDLIRWAVFSCLLVPVVLLWYGTSLGGTAGTALGLAAVTAVCRVLLRQSERCEARVLAEERAPHPHHHRRPARAGAGAHRGGRHTGGGSPVG</sequence>
<keyword evidence="2" id="KW-0472">Membrane</keyword>
<comment type="caution">
    <text evidence="3">The sequence shown here is derived from an EMBL/GenBank/DDBJ whole genome shotgun (WGS) entry which is preliminary data.</text>
</comment>